<proteinExistence type="predicted"/>
<feature type="transmembrane region" description="Helical" evidence="1">
    <location>
        <begin position="20"/>
        <end position="39"/>
    </location>
</feature>
<feature type="transmembrane region" description="Helical" evidence="1">
    <location>
        <begin position="75"/>
        <end position="96"/>
    </location>
</feature>
<gene>
    <name evidence="2" type="ORF">BQ8794_50748</name>
</gene>
<organism evidence="2 3">
    <name type="scientific">Mesorhizobium prunaredense</name>
    <dbReference type="NCBI Taxonomy" id="1631249"/>
    <lineage>
        <taxon>Bacteria</taxon>
        <taxon>Pseudomonadati</taxon>
        <taxon>Pseudomonadota</taxon>
        <taxon>Alphaproteobacteria</taxon>
        <taxon>Hyphomicrobiales</taxon>
        <taxon>Phyllobacteriaceae</taxon>
        <taxon>Mesorhizobium</taxon>
    </lineage>
</organism>
<keyword evidence="3" id="KW-1185">Reference proteome</keyword>
<dbReference type="EMBL" id="FTPD01000045">
    <property type="protein sequence ID" value="SIT58646.1"/>
    <property type="molecule type" value="Genomic_DNA"/>
</dbReference>
<sequence>MVGANWIKEARPPNLAEFEQIAIVLIALYATVLSWDGYLISISKKPLINRWRFAIDVALVFTYMFLLVASENKVFWLPTFNVIFLLYFCWDVLSVIEFPSAYATPQAHSSGIRFMLRVYARSFIDDPRFDRGPVSTLVWGVYFLSIYLLSLKFTEFEILALCTFVFLGLWQYRHDKRHHSSGVRGFSMARRLLTAGSLFTIAGLYGRYGPIVFDL</sequence>
<evidence type="ECO:0000256" key="1">
    <source>
        <dbReference type="SAM" id="Phobius"/>
    </source>
</evidence>
<name>A0A1R3VFD4_9HYPH</name>
<feature type="transmembrane region" description="Helical" evidence="1">
    <location>
        <begin position="51"/>
        <end position="69"/>
    </location>
</feature>
<feature type="transmembrane region" description="Helical" evidence="1">
    <location>
        <begin position="156"/>
        <end position="172"/>
    </location>
</feature>
<evidence type="ECO:0000313" key="2">
    <source>
        <dbReference type="EMBL" id="SIT58646.1"/>
    </source>
</evidence>
<keyword evidence="1" id="KW-1133">Transmembrane helix</keyword>
<dbReference type="Proteomes" id="UP000188388">
    <property type="component" value="Unassembled WGS sequence"/>
</dbReference>
<feature type="transmembrane region" description="Helical" evidence="1">
    <location>
        <begin position="192"/>
        <end position="213"/>
    </location>
</feature>
<accession>A0A1R3VFD4</accession>
<protein>
    <submittedName>
        <fullName evidence="2">Uncharacterized protein</fullName>
    </submittedName>
</protein>
<reference evidence="3" key="1">
    <citation type="submission" date="2017-01" db="EMBL/GenBank/DDBJ databases">
        <authorList>
            <person name="Brunel B."/>
        </authorList>
    </citation>
    <scope>NUCLEOTIDE SEQUENCE [LARGE SCALE GENOMIC DNA]</scope>
</reference>
<keyword evidence="1" id="KW-0472">Membrane</keyword>
<evidence type="ECO:0000313" key="3">
    <source>
        <dbReference type="Proteomes" id="UP000188388"/>
    </source>
</evidence>
<keyword evidence="1" id="KW-0812">Transmembrane</keyword>
<dbReference type="AlphaFoldDB" id="A0A1R3VFD4"/>